<dbReference type="GO" id="GO:0006890">
    <property type="term" value="P:retrograde vesicle-mediated transport, Golgi to endoplasmic reticulum"/>
    <property type="evidence" value="ECO:0007669"/>
    <property type="project" value="TreeGrafter"/>
</dbReference>
<dbReference type="EMBL" id="NHTK01001372">
    <property type="protein sequence ID" value="PPQ98967.1"/>
    <property type="molecule type" value="Genomic_DNA"/>
</dbReference>
<evidence type="ECO:0000256" key="5">
    <source>
        <dbReference type="SAM" id="Phobius"/>
    </source>
</evidence>
<reference evidence="6 7" key="1">
    <citation type="journal article" date="2018" name="Evol. Lett.">
        <title>Horizontal gene cluster transfer increased hallucinogenic mushroom diversity.</title>
        <authorList>
            <person name="Reynolds H.T."/>
            <person name="Vijayakumar V."/>
            <person name="Gluck-Thaler E."/>
            <person name="Korotkin H.B."/>
            <person name="Matheny P.B."/>
            <person name="Slot J.C."/>
        </authorList>
    </citation>
    <scope>NUCLEOTIDE SEQUENCE [LARGE SCALE GENOMIC DNA]</scope>
    <source>
        <strain evidence="6 7">2629</strain>
    </source>
</reference>
<dbReference type="OrthoDB" id="5393181at2759"/>
<evidence type="ECO:0008006" key="8">
    <source>
        <dbReference type="Google" id="ProtNLM"/>
    </source>
</evidence>
<feature type="compositionally biased region" description="Basic and acidic residues" evidence="4">
    <location>
        <begin position="30"/>
        <end position="41"/>
    </location>
</feature>
<comment type="caution">
    <text evidence="6">The sequence shown here is derived from an EMBL/GenBank/DDBJ whole genome shotgun (WGS) entry which is preliminary data.</text>
</comment>
<evidence type="ECO:0000313" key="6">
    <source>
        <dbReference type="EMBL" id="PPQ98967.1"/>
    </source>
</evidence>
<feature type="transmembrane region" description="Helical" evidence="5">
    <location>
        <begin position="340"/>
        <end position="363"/>
    </location>
</feature>
<dbReference type="STRING" id="181874.A0A409Y7F1"/>
<keyword evidence="2 5" id="KW-1133">Transmembrane helix</keyword>
<evidence type="ECO:0000256" key="4">
    <source>
        <dbReference type="SAM" id="MobiDB-lite"/>
    </source>
</evidence>
<accession>A0A409Y7F1</accession>
<dbReference type="InterPro" id="IPR028143">
    <property type="entry name" value="Get2/sif1"/>
</dbReference>
<protein>
    <recommendedName>
        <fullName evidence="8">Golgi to ER traffic protein 2</fullName>
    </recommendedName>
</protein>
<keyword evidence="3 5" id="KW-0472">Membrane</keyword>
<dbReference type="InParanoid" id="A0A409Y7F1"/>
<evidence type="ECO:0000256" key="2">
    <source>
        <dbReference type="ARBA" id="ARBA00022989"/>
    </source>
</evidence>
<organism evidence="6 7">
    <name type="scientific">Panaeolus cyanescens</name>
    <dbReference type="NCBI Taxonomy" id="181874"/>
    <lineage>
        <taxon>Eukaryota</taxon>
        <taxon>Fungi</taxon>
        <taxon>Dikarya</taxon>
        <taxon>Basidiomycota</taxon>
        <taxon>Agaricomycotina</taxon>
        <taxon>Agaricomycetes</taxon>
        <taxon>Agaricomycetidae</taxon>
        <taxon>Agaricales</taxon>
        <taxon>Agaricineae</taxon>
        <taxon>Galeropsidaceae</taxon>
        <taxon>Panaeolus</taxon>
    </lineage>
</organism>
<keyword evidence="1 5" id="KW-0812">Transmembrane</keyword>
<dbReference type="Proteomes" id="UP000284842">
    <property type="component" value="Unassembled WGS sequence"/>
</dbReference>
<feature type="transmembrane region" description="Helical" evidence="5">
    <location>
        <begin position="215"/>
        <end position="235"/>
    </location>
</feature>
<evidence type="ECO:0000313" key="7">
    <source>
        <dbReference type="Proteomes" id="UP000284842"/>
    </source>
</evidence>
<name>A0A409Y7F1_9AGAR</name>
<evidence type="ECO:0000256" key="1">
    <source>
        <dbReference type="ARBA" id="ARBA00022692"/>
    </source>
</evidence>
<sequence>MSAAARAEARKKAILSRGNDRLAKLTTSARGEEAPYLHDDPPLVSMSKASRNFLGEESADMPTPQRVSVSPSPSPGPAGGSASASTNASPQPSTQRGTTPSRNANIFEGLGSSNPADPSVWLPEQQQQFLQALMNASMGAPGQGQSQAPPLPLSSPIGDPIGPVDPTAGMENNPFAALLGAGGPGAGGPQNPLFPPGMMPVQPEPPKEQTKLQKALPLIHLVAMWCLLAYFVLWVEPNTYMATTGRVDGGVFTSSFWARWADLGTGRWTAEKARRLFLVQAVPFFWAFTTLQIALHSLRIFSGYNAVQPPTLLALALPHLPPPIPSLIINSLKYVQMGSLFLDDLAVIVVGLGFLVYFAGWMAPPQGSLI</sequence>
<feature type="region of interest" description="Disordered" evidence="4">
    <location>
        <begin position="1"/>
        <end position="120"/>
    </location>
</feature>
<proteinExistence type="predicted"/>
<gene>
    <name evidence="6" type="ORF">CVT24_003463</name>
</gene>
<feature type="compositionally biased region" description="Polar residues" evidence="4">
    <location>
        <begin position="86"/>
        <end position="104"/>
    </location>
</feature>
<evidence type="ECO:0000256" key="3">
    <source>
        <dbReference type="ARBA" id="ARBA00023136"/>
    </source>
</evidence>
<dbReference type="Pfam" id="PF08690">
    <property type="entry name" value="GET2"/>
    <property type="match status" value="1"/>
</dbReference>
<keyword evidence="7" id="KW-1185">Reference proteome</keyword>
<dbReference type="PANTHER" id="PTHR28263">
    <property type="entry name" value="GOLGI TO ER TRAFFIC PROTEIN 2"/>
    <property type="match status" value="1"/>
</dbReference>
<dbReference type="PANTHER" id="PTHR28263:SF1">
    <property type="entry name" value="GOLGI TO ER TRAFFIC PROTEIN 2"/>
    <property type="match status" value="1"/>
</dbReference>
<feature type="transmembrane region" description="Helical" evidence="5">
    <location>
        <begin position="276"/>
        <end position="295"/>
    </location>
</feature>
<dbReference type="AlphaFoldDB" id="A0A409Y7F1"/>